<proteinExistence type="predicted"/>
<dbReference type="EMBL" id="FNPI01000038">
    <property type="protein sequence ID" value="SDZ68692.1"/>
    <property type="molecule type" value="Genomic_DNA"/>
</dbReference>
<accession>A0A1H3V1Y0</accession>
<dbReference type="STRING" id="1503961.SAMN05421736_1382"/>
<reference evidence="2" key="1">
    <citation type="submission" date="2016-10" db="EMBL/GenBank/DDBJ databases">
        <authorList>
            <person name="Varghese N."/>
            <person name="Submissions S."/>
        </authorList>
    </citation>
    <scope>NUCLEOTIDE SEQUENCE [LARGE SCALE GENOMIC DNA]</scope>
    <source>
        <strain evidence="2">SP</strain>
    </source>
</reference>
<gene>
    <name evidence="1" type="ORF">SAMN05421736_1382</name>
</gene>
<organism evidence="1 2">
    <name type="scientific">Evansella caseinilytica</name>
    <dbReference type="NCBI Taxonomy" id="1503961"/>
    <lineage>
        <taxon>Bacteria</taxon>
        <taxon>Bacillati</taxon>
        <taxon>Bacillota</taxon>
        <taxon>Bacilli</taxon>
        <taxon>Bacillales</taxon>
        <taxon>Bacillaceae</taxon>
        <taxon>Evansella</taxon>
    </lineage>
</organism>
<sequence length="108" mass="12182">MALEIKVNPATIESLIKQARKVPAEGVADAVQQVDKIAKVLENWEGRAKEEHDVLISELKKTLTGSEKLLTEILVTLDRTIDSFKEIDEEISQQFETKVKQYVSMNAK</sequence>
<dbReference type="SUPFAM" id="SSF140453">
    <property type="entry name" value="EsxAB dimer-like"/>
    <property type="match status" value="1"/>
</dbReference>
<name>A0A1H3V1Y0_9BACI</name>
<dbReference type="InterPro" id="IPR036689">
    <property type="entry name" value="ESAT-6-like_sf"/>
</dbReference>
<evidence type="ECO:0000313" key="2">
    <source>
        <dbReference type="Proteomes" id="UP000198935"/>
    </source>
</evidence>
<dbReference type="AlphaFoldDB" id="A0A1H3V1Y0"/>
<keyword evidence="2" id="KW-1185">Reference proteome</keyword>
<dbReference type="OrthoDB" id="2973775at2"/>
<dbReference type="Proteomes" id="UP000198935">
    <property type="component" value="Unassembled WGS sequence"/>
</dbReference>
<protein>
    <submittedName>
        <fullName evidence="1">Proteins of 100 residues with WXG</fullName>
    </submittedName>
</protein>
<dbReference type="Pfam" id="PF06013">
    <property type="entry name" value="WXG100"/>
    <property type="match status" value="1"/>
</dbReference>
<dbReference type="InterPro" id="IPR010310">
    <property type="entry name" value="T7SS_ESAT-6-like"/>
</dbReference>
<evidence type="ECO:0000313" key="1">
    <source>
        <dbReference type="EMBL" id="SDZ68692.1"/>
    </source>
</evidence>
<dbReference type="Gene3D" id="1.10.287.1060">
    <property type="entry name" value="ESAT-6-like"/>
    <property type="match status" value="1"/>
</dbReference>